<dbReference type="InterPro" id="IPR036291">
    <property type="entry name" value="NAD(P)-bd_dom_sf"/>
</dbReference>
<dbReference type="Gene3D" id="3.90.25.10">
    <property type="entry name" value="UDP-galactose 4-epimerase, domain 1"/>
    <property type="match status" value="1"/>
</dbReference>
<dbReference type="Gene3D" id="3.40.50.720">
    <property type="entry name" value="NAD(P)-binding Rossmann-like Domain"/>
    <property type="match status" value="1"/>
</dbReference>
<dbReference type="Proteomes" id="UP000184267">
    <property type="component" value="Unassembled WGS sequence"/>
</dbReference>
<dbReference type="AlphaFoldDB" id="A0A1M2VX72"/>
<dbReference type="SUPFAM" id="SSF51735">
    <property type="entry name" value="NAD(P)-binding Rossmann-fold domains"/>
    <property type="match status" value="1"/>
</dbReference>
<dbReference type="PANTHER" id="PTHR43349">
    <property type="entry name" value="PINORESINOL REDUCTASE-RELATED"/>
    <property type="match status" value="1"/>
</dbReference>
<gene>
    <name evidence="2" type="ORF">TRAPUB_11283</name>
</gene>
<dbReference type="PANTHER" id="PTHR43349:SF93">
    <property type="entry name" value="ISOFLAVONE REDUCTASE HOMOLOG P3-RELATED"/>
    <property type="match status" value="1"/>
</dbReference>
<protein>
    <recommendedName>
        <fullName evidence="1">NmrA-like domain-containing protein</fullName>
    </recommendedName>
</protein>
<evidence type="ECO:0000313" key="3">
    <source>
        <dbReference type="Proteomes" id="UP000184267"/>
    </source>
</evidence>
<name>A0A1M2VX72_TRAPU</name>
<keyword evidence="3" id="KW-1185">Reference proteome</keyword>
<evidence type="ECO:0000259" key="1">
    <source>
        <dbReference type="Pfam" id="PF05368"/>
    </source>
</evidence>
<feature type="domain" description="NmrA-like" evidence="1">
    <location>
        <begin position="10"/>
        <end position="303"/>
    </location>
</feature>
<comment type="caution">
    <text evidence="2">The sequence shown here is derived from an EMBL/GenBank/DDBJ whole genome shotgun (WGS) entry which is preliminary data.</text>
</comment>
<dbReference type="InterPro" id="IPR008030">
    <property type="entry name" value="NmrA-like"/>
</dbReference>
<dbReference type="Pfam" id="PF05368">
    <property type="entry name" value="NmrA"/>
    <property type="match status" value="1"/>
</dbReference>
<evidence type="ECO:0000313" key="2">
    <source>
        <dbReference type="EMBL" id="OJT12173.1"/>
    </source>
</evidence>
<proteinExistence type="predicted"/>
<sequence length="331" mass="36607">MPDNNSQLPLVLVIGATGMTGHSIVKGLLESGNFRVAALVRPASQSKPAVQEFRASGVEIRVGDITDSAAQLKGILTGVSIVVSAVVAWALTGQKELFRIAKEVGVQRVVPCDFGTPGKHGVRKLHDEKLAIHDFIEDLGIPHTYIDVGWWMQLTLPLPTRSKVPDVWKEGSWTLHGAGDTKMLVTDLRHIGVFVARIIADPRTLDRSVIAWEEELTELETHEIGERASGEADVLKAKRSHASVDDIVKLAGEAEAGVAQDPILALMTRSYNQYMYSMHVLGENSLEYATKTLGYLDARELYPDLPKYTLQEFAKEYYVLEEPGQEYIRYD</sequence>
<dbReference type="OMA" id="YQYWYSC"/>
<reference evidence="2 3" key="1">
    <citation type="submission" date="2016-10" db="EMBL/GenBank/DDBJ databases">
        <title>Genome sequence of the basidiomycete white-rot fungus Trametes pubescens.</title>
        <authorList>
            <person name="Makela M.R."/>
            <person name="Granchi Z."/>
            <person name="Peng M."/>
            <person name="De Vries R.P."/>
            <person name="Grigoriev I."/>
            <person name="Riley R."/>
            <person name="Hilden K."/>
        </authorList>
    </citation>
    <scope>NUCLEOTIDE SEQUENCE [LARGE SCALE GENOMIC DNA]</scope>
    <source>
        <strain evidence="2 3">FBCC735</strain>
    </source>
</reference>
<organism evidence="2 3">
    <name type="scientific">Trametes pubescens</name>
    <name type="common">White-rot fungus</name>
    <dbReference type="NCBI Taxonomy" id="154538"/>
    <lineage>
        <taxon>Eukaryota</taxon>
        <taxon>Fungi</taxon>
        <taxon>Dikarya</taxon>
        <taxon>Basidiomycota</taxon>
        <taxon>Agaricomycotina</taxon>
        <taxon>Agaricomycetes</taxon>
        <taxon>Polyporales</taxon>
        <taxon>Polyporaceae</taxon>
        <taxon>Trametes</taxon>
    </lineage>
</organism>
<dbReference type="EMBL" id="MNAD01000515">
    <property type="protein sequence ID" value="OJT12173.1"/>
    <property type="molecule type" value="Genomic_DNA"/>
</dbReference>
<dbReference type="STRING" id="154538.A0A1M2VX72"/>
<accession>A0A1M2VX72</accession>
<dbReference type="OrthoDB" id="2798875at2759"/>
<dbReference type="InterPro" id="IPR050608">
    <property type="entry name" value="NmrA-type/Isoflavone_red_sf"/>
</dbReference>